<comment type="caution">
    <text evidence="1">The sequence shown here is derived from an EMBL/GenBank/DDBJ whole genome shotgun (WGS) entry which is preliminary data.</text>
</comment>
<reference evidence="1 2" key="1">
    <citation type="submission" date="2013-11" db="EMBL/GenBank/DDBJ databases">
        <title>Whole genome shotgun sequence of Vibrio halioticoli NBRC 102217.</title>
        <authorList>
            <person name="Isaki S."/>
            <person name="Kimura A."/>
            <person name="Ohji S."/>
            <person name="Hosoyama A."/>
            <person name="Fujita N."/>
            <person name="Hashimoto M."/>
            <person name="Hosoyama Y."/>
            <person name="Yamazoe A."/>
        </authorList>
    </citation>
    <scope>NUCLEOTIDE SEQUENCE [LARGE SCALE GENOMIC DNA]</scope>
    <source>
        <strain evidence="1 2">NBRC 102217</strain>
    </source>
</reference>
<dbReference type="eggNOG" id="ENOG5032S51">
    <property type="taxonomic scope" value="Bacteria"/>
</dbReference>
<sequence>MNTLTKWTTHPTLSTLTISAMLSSVLIGCGGGGSDSSEGPQTDSSAIETPIANDDTTLVEEIPVPKSAPETATLRSMQDLTVPADFDYDPTRSKSLIVDIGGFSTERAYISLYSQYKTTDDGRYIPDYSYRIANSSLTKGAAEIDITYAQQYSSLLAEIWFYDGSEPLQYIINEDQNTILY</sequence>
<organism evidence="1 2">
    <name type="scientific">Vibrio halioticoli NBRC 102217</name>
    <dbReference type="NCBI Taxonomy" id="1219072"/>
    <lineage>
        <taxon>Bacteria</taxon>
        <taxon>Pseudomonadati</taxon>
        <taxon>Pseudomonadota</taxon>
        <taxon>Gammaproteobacteria</taxon>
        <taxon>Vibrionales</taxon>
        <taxon>Vibrionaceae</taxon>
        <taxon>Vibrio</taxon>
    </lineage>
</organism>
<evidence type="ECO:0000313" key="1">
    <source>
        <dbReference type="EMBL" id="GAD89330.1"/>
    </source>
</evidence>
<evidence type="ECO:0008006" key="3">
    <source>
        <dbReference type="Google" id="ProtNLM"/>
    </source>
</evidence>
<dbReference type="RefSeq" id="WP_023403697.1">
    <property type="nucleotide sequence ID" value="NZ_BAUJ01000019.1"/>
</dbReference>
<gene>
    <name evidence="1" type="ORF">VHA01S_019_00070</name>
</gene>
<dbReference type="PROSITE" id="PS51257">
    <property type="entry name" value="PROKAR_LIPOPROTEIN"/>
    <property type="match status" value="1"/>
</dbReference>
<proteinExistence type="predicted"/>
<evidence type="ECO:0000313" key="2">
    <source>
        <dbReference type="Proteomes" id="UP000017800"/>
    </source>
</evidence>
<keyword evidence="2" id="KW-1185">Reference proteome</keyword>
<name>V5HJ55_9VIBR</name>
<protein>
    <recommendedName>
        <fullName evidence="3">Lipoprotein</fullName>
    </recommendedName>
</protein>
<accession>V5HJ55</accession>
<dbReference type="Proteomes" id="UP000017800">
    <property type="component" value="Unassembled WGS sequence"/>
</dbReference>
<dbReference type="EMBL" id="BAUJ01000019">
    <property type="protein sequence ID" value="GAD89330.1"/>
    <property type="molecule type" value="Genomic_DNA"/>
</dbReference>
<dbReference type="AlphaFoldDB" id="V5HJ55"/>